<protein>
    <recommendedName>
        <fullName evidence="1">Heterokaryon incompatibility domain-containing protein</fullName>
    </recommendedName>
</protein>
<dbReference type="Pfam" id="PF06985">
    <property type="entry name" value="HET"/>
    <property type="match status" value="1"/>
</dbReference>
<dbReference type="PANTHER" id="PTHR39596:SF2">
    <property type="entry name" value="HET DOMAIN PROTEIN (AFU_ORTHOLOGUE AFUA_1G17550)-RELATED"/>
    <property type="match status" value="1"/>
</dbReference>
<organism evidence="2 3">
    <name type="scientific">Glonium stellatum</name>
    <dbReference type="NCBI Taxonomy" id="574774"/>
    <lineage>
        <taxon>Eukaryota</taxon>
        <taxon>Fungi</taxon>
        <taxon>Dikarya</taxon>
        <taxon>Ascomycota</taxon>
        <taxon>Pezizomycotina</taxon>
        <taxon>Dothideomycetes</taxon>
        <taxon>Pleosporomycetidae</taxon>
        <taxon>Gloniales</taxon>
        <taxon>Gloniaceae</taxon>
        <taxon>Glonium</taxon>
    </lineage>
</organism>
<dbReference type="AlphaFoldDB" id="A0A8E2EMF7"/>
<name>A0A8E2EMF7_9PEZI</name>
<feature type="domain" description="Heterokaryon incompatibility" evidence="1">
    <location>
        <begin position="327"/>
        <end position="421"/>
    </location>
</feature>
<keyword evidence="3" id="KW-1185">Reference proteome</keyword>
<accession>A0A8E2EMF7</accession>
<reference evidence="2 3" key="1">
    <citation type="journal article" date="2016" name="Nat. Commun.">
        <title>Ectomycorrhizal ecology is imprinted in the genome of the dominant symbiotic fungus Cenococcum geophilum.</title>
        <authorList>
            <consortium name="DOE Joint Genome Institute"/>
            <person name="Peter M."/>
            <person name="Kohler A."/>
            <person name="Ohm R.A."/>
            <person name="Kuo A."/>
            <person name="Krutzmann J."/>
            <person name="Morin E."/>
            <person name="Arend M."/>
            <person name="Barry K.W."/>
            <person name="Binder M."/>
            <person name="Choi C."/>
            <person name="Clum A."/>
            <person name="Copeland A."/>
            <person name="Grisel N."/>
            <person name="Haridas S."/>
            <person name="Kipfer T."/>
            <person name="LaButti K."/>
            <person name="Lindquist E."/>
            <person name="Lipzen A."/>
            <person name="Maire R."/>
            <person name="Meier B."/>
            <person name="Mihaltcheva S."/>
            <person name="Molinier V."/>
            <person name="Murat C."/>
            <person name="Poggeler S."/>
            <person name="Quandt C.A."/>
            <person name="Sperisen C."/>
            <person name="Tritt A."/>
            <person name="Tisserant E."/>
            <person name="Crous P.W."/>
            <person name="Henrissat B."/>
            <person name="Nehls U."/>
            <person name="Egli S."/>
            <person name="Spatafora J.W."/>
            <person name="Grigoriev I.V."/>
            <person name="Martin F.M."/>
        </authorList>
    </citation>
    <scope>NUCLEOTIDE SEQUENCE [LARGE SCALE GENOMIC DNA]</scope>
    <source>
        <strain evidence="2 3">CBS 207.34</strain>
    </source>
</reference>
<dbReference type="PANTHER" id="PTHR39596">
    <property type="match status" value="1"/>
</dbReference>
<dbReference type="Proteomes" id="UP000250140">
    <property type="component" value="Unassembled WGS sequence"/>
</dbReference>
<dbReference type="InterPro" id="IPR010730">
    <property type="entry name" value="HET"/>
</dbReference>
<dbReference type="EMBL" id="KV751136">
    <property type="protein sequence ID" value="OCL01411.1"/>
    <property type="molecule type" value="Genomic_DNA"/>
</dbReference>
<evidence type="ECO:0000259" key="1">
    <source>
        <dbReference type="Pfam" id="PF06985"/>
    </source>
</evidence>
<sequence>MWLGMEHLLFRDDILPPITVPYICSEDYDGGDFHSFPERRGWDVSTWQWSTPEDGFNLNGKSVRDMAAFLQTWLFFGLLNSVLQIVLKDDFIRADDKGQLFLTTRLLPSYLNDWEDRITPLGEEEKKYTNDKVLTCLAEASVTNDWLTWLLKYGEYGSDFELLRRTLFAQTLLLEALKGAESQIFHGELFSAKARVDDFLRAQMLEAGWCISTVDYMQENLPLYTQTFAFSLGSVRTSLDHSQCIADRTSGCRLSRVGQDYKPKHVTLDCQCAFIHSPIDEIIKVLRSGMIPLITIKRVDDEPCSLNLAVDGVDLSHPDLPCIGGPYVAITHCWADGLGNMEENALPQCQLERLRTMTQTLQGTTAAKLSAIYEMKASRFNTVPFWFDTLCIPVKKEHQGLRDFSIQKMHDIYAKAAGVLVIDPDIQQLPFEATPLEAMTRILCSGWRARLWTYQEGTLAKHLHLPVHGRTFNFYQEKDVLPLDNSGKNLIEIQLIQDAWLRYTGLVWDIVAQASIKVSPERALISMLKAISHRVTTRQDDETICIATFLGIDPTPLLQAHAEDRMSILLALLPVTPPELLFATGPRLQMKGFRWASKSFLIPYGLDDNMLPSLPKRCIQNSADGEVEQDIPRSFLHPDGLGLAVFLKAIRIRRPRNPISYLFSISIPGDCTYVIEARDTLTGIPWESVSLEKFDESAILLTESDISLFVESVHEIDSGECLARWKFIVTVNKLSDFANIQGFDIAEQNRLEGEYVPFRWWVVD</sequence>
<gene>
    <name evidence="2" type="ORF">AOQ84DRAFT_383762</name>
</gene>
<dbReference type="OrthoDB" id="3940282at2759"/>
<evidence type="ECO:0000313" key="3">
    <source>
        <dbReference type="Proteomes" id="UP000250140"/>
    </source>
</evidence>
<proteinExistence type="predicted"/>
<evidence type="ECO:0000313" key="2">
    <source>
        <dbReference type="EMBL" id="OCL01411.1"/>
    </source>
</evidence>